<comment type="caution">
    <text evidence="2">The sequence shown here is derived from an EMBL/GenBank/DDBJ whole genome shotgun (WGS) entry which is preliminary data.</text>
</comment>
<proteinExistence type="predicted"/>
<dbReference type="AlphaFoldDB" id="A0A8H3M4Q3"/>
<gene>
    <name evidence="2" type="ORF">RCL2_002313800</name>
</gene>
<reference evidence="2" key="1">
    <citation type="submission" date="2019-10" db="EMBL/GenBank/DDBJ databases">
        <title>Conservation and host-specific expression of non-tandemly repeated heterogenous ribosome RNA gene in arbuscular mycorrhizal fungi.</title>
        <authorList>
            <person name="Maeda T."/>
            <person name="Kobayashi Y."/>
            <person name="Nakagawa T."/>
            <person name="Ezawa T."/>
            <person name="Yamaguchi K."/>
            <person name="Bino T."/>
            <person name="Nishimoto Y."/>
            <person name="Shigenobu S."/>
            <person name="Kawaguchi M."/>
        </authorList>
    </citation>
    <scope>NUCLEOTIDE SEQUENCE</scope>
    <source>
        <strain evidence="2">HR1</strain>
    </source>
</reference>
<dbReference type="Proteomes" id="UP000615446">
    <property type="component" value="Unassembled WGS sequence"/>
</dbReference>
<evidence type="ECO:0000313" key="3">
    <source>
        <dbReference type="Proteomes" id="UP000615446"/>
    </source>
</evidence>
<feature type="compositionally biased region" description="Polar residues" evidence="1">
    <location>
        <begin position="71"/>
        <end position="80"/>
    </location>
</feature>
<name>A0A8H3M4Q3_9GLOM</name>
<sequence length="105" mass="11505">MNEKLLKLKIIKNLLENKEKFLCSEASSTDADNSKLGKGANDDKATNINSKNANKGEGVNTDRNVEDANTDSKGSKGTSINNKGEVVKVFMILMDYTIPKKRISI</sequence>
<evidence type="ECO:0000256" key="1">
    <source>
        <dbReference type="SAM" id="MobiDB-lite"/>
    </source>
</evidence>
<dbReference type="EMBL" id="BLAL01000252">
    <property type="protein sequence ID" value="GES96508.1"/>
    <property type="molecule type" value="Genomic_DNA"/>
</dbReference>
<feature type="region of interest" description="Disordered" evidence="1">
    <location>
        <begin position="25"/>
        <end position="80"/>
    </location>
</feature>
<feature type="compositionally biased region" description="Basic and acidic residues" evidence="1">
    <location>
        <begin position="32"/>
        <end position="45"/>
    </location>
</feature>
<protein>
    <submittedName>
        <fullName evidence="2">Uncharacterized protein</fullName>
    </submittedName>
</protein>
<organism evidence="2 3">
    <name type="scientific">Rhizophagus clarus</name>
    <dbReference type="NCBI Taxonomy" id="94130"/>
    <lineage>
        <taxon>Eukaryota</taxon>
        <taxon>Fungi</taxon>
        <taxon>Fungi incertae sedis</taxon>
        <taxon>Mucoromycota</taxon>
        <taxon>Glomeromycotina</taxon>
        <taxon>Glomeromycetes</taxon>
        <taxon>Glomerales</taxon>
        <taxon>Glomeraceae</taxon>
        <taxon>Rhizophagus</taxon>
    </lineage>
</organism>
<evidence type="ECO:0000313" key="2">
    <source>
        <dbReference type="EMBL" id="GES96508.1"/>
    </source>
</evidence>
<accession>A0A8H3M4Q3</accession>